<proteinExistence type="predicted"/>
<comment type="caution">
    <text evidence="2">The sequence shown here is derived from an EMBL/GenBank/DDBJ whole genome shotgun (WGS) entry which is preliminary data.</text>
</comment>
<name>A0ABW4JLX6_9BACL</name>
<evidence type="ECO:0000313" key="3">
    <source>
        <dbReference type="Proteomes" id="UP001597079"/>
    </source>
</evidence>
<evidence type="ECO:0000313" key="2">
    <source>
        <dbReference type="EMBL" id="MFD1676978.1"/>
    </source>
</evidence>
<feature type="transmembrane region" description="Helical" evidence="1">
    <location>
        <begin position="16"/>
        <end position="36"/>
    </location>
</feature>
<sequence>MKKFKSTKNNHFPRKILSVAVFCILLIVAFALFRFIDPFQSLDPLHREVTPGEKVIDNWTYNGMNGKGELVFANGPDNVPDLIPASDHMFALDGQTFVIEEASSNSLTFSEPIESLPYLWMITILGVLGFFALFITRRRKRKTFNAKK</sequence>
<keyword evidence="1" id="KW-0812">Transmembrane</keyword>
<evidence type="ECO:0000256" key="1">
    <source>
        <dbReference type="SAM" id="Phobius"/>
    </source>
</evidence>
<dbReference type="EMBL" id="JBHUCX010000083">
    <property type="protein sequence ID" value="MFD1676978.1"/>
    <property type="molecule type" value="Genomic_DNA"/>
</dbReference>
<gene>
    <name evidence="2" type="ORF">ACFSB2_20080</name>
</gene>
<accession>A0ABW4JLX6</accession>
<feature type="transmembrane region" description="Helical" evidence="1">
    <location>
        <begin position="118"/>
        <end position="135"/>
    </location>
</feature>
<keyword evidence="1" id="KW-0472">Membrane</keyword>
<reference evidence="3" key="1">
    <citation type="journal article" date="2019" name="Int. J. Syst. Evol. Microbiol.">
        <title>The Global Catalogue of Microorganisms (GCM) 10K type strain sequencing project: providing services to taxonomists for standard genome sequencing and annotation.</title>
        <authorList>
            <consortium name="The Broad Institute Genomics Platform"/>
            <consortium name="The Broad Institute Genome Sequencing Center for Infectious Disease"/>
            <person name="Wu L."/>
            <person name="Ma J."/>
        </authorList>
    </citation>
    <scope>NUCLEOTIDE SEQUENCE [LARGE SCALE GENOMIC DNA]</scope>
    <source>
        <strain evidence="3">CGMCC 1.12286</strain>
    </source>
</reference>
<dbReference type="RefSeq" id="WP_377944890.1">
    <property type="nucleotide sequence ID" value="NZ_JBHUCX010000083.1"/>
</dbReference>
<organism evidence="2 3">
    <name type="scientific">Alicyclobacillus fodiniaquatilis</name>
    <dbReference type="NCBI Taxonomy" id="1661150"/>
    <lineage>
        <taxon>Bacteria</taxon>
        <taxon>Bacillati</taxon>
        <taxon>Bacillota</taxon>
        <taxon>Bacilli</taxon>
        <taxon>Bacillales</taxon>
        <taxon>Alicyclobacillaceae</taxon>
        <taxon>Alicyclobacillus</taxon>
    </lineage>
</organism>
<keyword evidence="1" id="KW-1133">Transmembrane helix</keyword>
<keyword evidence="3" id="KW-1185">Reference proteome</keyword>
<dbReference type="Proteomes" id="UP001597079">
    <property type="component" value="Unassembled WGS sequence"/>
</dbReference>
<protein>
    <submittedName>
        <fullName evidence="2">Uncharacterized protein</fullName>
    </submittedName>
</protein>